<dbReference type="PANTHER" id="PTHR36408:SF1">
    <property type="entry name" value="TRANSMEMBRANE PROTEIN"/>
    <property type="match status" value="1"/>
</dbReference>
<reference evidence="2" key="1">
    <citation type="journal article" date="2023" name="Plant J.">
        <title>The genome of the king protea, Protea cynaroides.</title>
        <authorList>
            <person name="Chang J."/>
            <person name="Duong T.A."/>
            <person name="Schoeman C."/>
            <person name="Ma X."/>
            <person name="Roodt D."/>
            <person name="Barker N."/>
            <person name="Li Z."/>
            <person name="Van de Peer Y."/>
            <person name="Mizrachi E."/>
        </authorList>
    </citation>
    <scope>NUCLEOTIDE SEQUENCE</scope>
    <source>
        <tissue evidence="2">Young leaves</tissue>
    </source>
</reference>
<keyword evidence="1" id="KW-0472">Membrane</keyword>
<keyword evidence="3" id="KW-1185">Reference proteome</keyword>
<comment type="caution">
    <text evidence="2">The sequence shown here is derived from an EMBL/GenBank/DDBJ whole genome shotgun (WGS) entry which is preliminary data.</text>
</comment>
<proteinExistence type="predicted"/>
<keyword evidence="1" id="KW-0812">Transmembrane</keyword>
<accession>A0A9Q0GVR6</accession>
<dbReference type="EMBL" id="JAMYWD010000012">
    <property type="protein sequence ID" value="KAJ4952857.1"/>
    <property type="molecule type" value="Genomic_DNA"/>
</dbReference>
<dbReference type="AlphaFoldDB" id="A0A9Q0GVR6"/>
<protein>
    <submittedName>
        <fullName evidence="2">Uncharacterized protein</fullName>
    </submittedName>
</protein>
<dbReference type="Proteomes" id="UP001141806">
    <property type="component" value="Unassembled WGS sequence"/>
</dbReference>
<evidence type="ECO:0000313" key="3">
    <source>
        <dbReference type="Proteomes" id="UP001141806"/>
    </source>
</evidence>
<feature type="transmembrane region" description="Helical" evidence="1">
    <location>
        <begin position="135"/>
        <end position="152"/>
    </location>
</feature>
<dbReference type="GO" id="GO:0009941">
    <property type="term" value="C:chloroplast envelope"/>
    <property type="evidence" value="ECO:0007669"/>
    <property type="project" value="TreeGrafter"/>
</dbReference>
<feature type="transmembrane region" description="Helical" evidence="1">
    <location>
        <begin position="91"/>
        <end position="115"/>
    </location>
</feature>
<dbReference type="OrthoDB" id="2020732at2759"/>
<organism evidence="2 3">
    <name type="scientific">Protea cynaroides</name>
    <dbReference type="NCBI Taxonomy" id="273540"/>
    <lineage>
        <taxon>Eukaryota</taxon>
        <taxon>Viridiplantae</taxon>
        <taxon>Streptophyta</taxon>
        <taxon>Embryophyta</taxon>
        <taxon>Tracheophyta</taxon>
        <taxon>Spermatophyta</taxon>
        <taxon>Magnoliopsida</taxon>
        <taxon>Proteales</taxon>
        <taxon>Proteaceae</taxon>
        <taxon>Protea</taxon>
    </lineage>
</organism>
<name>A0A9Q0GVR6_9MAGN</name>
<sequence>MSVAAPNLFTNPRSHLPFYPTNFCSRSLKTYAFALPAISSSPKENSLHFEIIRDRALQKKFEPFVTGRWRLRAFQSDEPLPREGFINNLNLDAFLCIAEVLCLVPSAALSIGIAVNWALSSSQKSFQLSLVNRVLVWQILLLVGAVALGALIRSRQWNRICRDSFKSGTSSFNLIERIEKLEEDIRSSATIIRVVSRQLEKLGIRFRVTRKALKEPITQTAILAQKNSEATRALAAQEDILEKELGEIQKVLLAMQEQQQKQLELILAIGKAGKLKESKRETVAEEEPMEPYHPVLEGVKQGQLASSIPALVAGYFLQLERS</sequence>
<gene>
    <name evidence="2" type="ORF">NE237_029689</name>
</gene>
<keyword evidence="1" id="KW-1133">Transmembrane helix</keyword>
<evidence type="ECO:0000256" key="1">
    <source>
        <dbReference type="SAM" id="Phobius"/>
    </source>
</evidence>
<dbReference type="PANTHER" id="PTHR36408">
    <property type="entry name" value="TRANSMEMBRANE PROTEIN"/>
    <property type="match status" value="1"/>
</dbReference>
<evidence type="ECO:0000313" key="2">
    <source>
        <dbReference type="EMBL" id="KAJ4952857.1"/>
    </source>
</evidence>